<evidence type="ECO:0000256" key="7">
    <source>
        <dbReference type="RuleBase" id="RU003346"/>
    </source>
</evidence>
<comment type="subcellular location">
    <subcellularLocation>
        <location evidence="1">Membrane</location>
        <topology evidence="1">Multi-pass membrane protein</topology>
    </subcellularLocation>
</comment>
<dbReference type="InterPro" id="IPR003663">
    <property type="entry name" value="Sugar/inositol_transpt"/>
</dbReference>
<reference evidence="10 11" key="1">
    <citation type="submission" date="2024-07" db="EMBL/GenBank/DDBJ databases">
        <title>Section-level genome sequencing and comparative genomics of Aspergillus sections Usti and Cavernicolus.</title>
        <authorList>
            <consortium name="Lawrence Berkeley National Laboratory"/>
            <person name="Nybo J.L."/>
            <person name="Vesth T.C."/>
            <person name="Theobald S."/>
            <person name="Frisvad J.C."/>
            <person name="Larsen T.O."/>
            <person name="Kjaerboelling I."/>
            <person name="Rothschild-Mancinelli K."/>
            <person name="Lyhne E.K."/>
            <person name="Kogle M.E."/>
            <person name="Barry K."/>
            <person name="Clum A."/>
            <person name="Na H."/>
            <person name="Ledsgaard L."/>
            <person name="Lin J."/>
            <person name="Lipzen A."/>
            <person name="Kuo A."/>
            <person name="Riley R."/>
            <person name="Mondo S."/>
            <person name="LaButti K."/>
            <person name="Haridas S."/>
            <person name="Pangalinan J."/>
            <person name="Salamov A.A."/>
            <person name="Simmons B.A."/>
            <person name="Magnuson J.K."/>
            <person name="Chen J."/>
            <person name="Drula E."/>
            <person name="Henrissat B."/>
            <person name="Wiebenga A."/>
            <person name="Lubbers R.J."/>
            <person name="Gomes A.C."/>
            <person name="Makela M.R."/>
            <person name="Stajich J."/>
            <person name="Grigoriev I.V."/>
            <person name="Mortensen U.H."/>
            <person name="De vries R.P."/>
            <person name="Baker S.E."/>
            <person name="Andersen M.R."/>
        </authorList>
    </citation>
    <scope>NUCLEOTIDE SEQUENCE [LARGE SCALE GENOMIC DNA]</scope>
    <source>
        <strain evidence="10 11">CBS 600.67</strain>
    </source>
</reference>
<feature type="transmembrane region" description="Helical" evidence="8">
    <location>
        <begin position="63"/>
        <end position="87"/>
    </location>
</feature>
<protein>
    <submittedName>
        <fullName evidence="10">General substrate transporter</fullName>
    </submittedName>
</protein>
<evidence type="ECO:0000256" key="3">
    <source>
        <dbReference type="ARBA" id="ARBA00022448"/>
    </source>
</evidence>
<feature type="transmembrane region" description="Helical" evidence="8">
    <location>
        <begin position="314"/>
        <end position="334"/>
    </location>
</feature>
<evidence type="ECO:0000256" key="4">
    <source>
        <dbReference type="ARBA" id="ARBA00022692"/>
    </source>
</evidence>
<feature type="transmembrane region" description="Helical" evidence="8">
    <location>
        <begin position="94"/>
        <end position="113"/>
    </location>
</feature>
<proteinExistence type="inferred from homology"/>
<feature type="transmembrane region" description="Helical" evidence="8">
    <location>
        <begin position="346"/>
        <end position="366"/>
    </location>
</feature>
<dbReference type="PROSITE" id="PS50850">
    <property type="entry name" value="MFS"/>
    <property type="match status" value="1"/>
</dbReference>
<evidence type="ECO:0000256" key="2">
    <source>
        <dbReference type="ARBA" id="ARBA00010992"/>
    </source>
</evidence>
<dbReference type="PROSITE" id="PS00216">
    <property type="entry name" value="SUGAR_TRANSPORT_1"/>
    <property type="match status" value="1"/>
</dbReference>
<keyword evidence="11" id="KW-1185">Reference proteome</keyword>
<comment type="caution">
    <text evidence="10">The sequence shown here is derived from an EMBL/GenBank/DDBJ whole genome shotgun (WGS) entry which is preliminary data.</text>
</comment>
<feature type="transmembrane region" description="Helical" evidence="8">
    <location>
        <begin position="445"/>
        <end position="466"/>
    </location>
</feature>
<sequence length="542" mass="60641">MRLLKHLTPYGELRGGWLTFWFAVGCGADMALYGYDQGVFGGVVISPDYLRVHDLEGPSKTTILSTVTAIYNVGCSLGAVMATWLGGKLGRKRSVMLGVGIMTVGAVLQATSYSVPHMIVARIVSGIGNGINSSTVFVWQTETSPARLKGKLVILENALLLVGFSISNWINYGLAFANGPVAWRFPLAFQLVFIIMTYLVVPWLPESPRWLIVKGQDEEALKILSAIEDKPTTDPLVVSQIQNIRYAIEYERTNGMSWGDLLRGRDSNNAGTKTIRRLMLGMGILAFQQFSGINVTSYYMPTVLTNSVGLSANLARLLAACNSVQYLLWSLVGIRQVDRWGRRNMLIFGAAGQCFCYVIITALIRYNEMPGYPNAQEVASASVAFFFLYYVFYGIGMQGVPWLYPTEINSITMRTKGAALGAATNWILNFMVVEITPIGIQNLGWRFYIIWISLNAAMVPTIYFFYPETAGRTLEDMDEYYRTNPSLLVFRDKEAISLKRPKRYRIKEEEIMRKNEFILTSEEPPVDKGEAEHVQHQENVTN</sequence>
<dbReference type="PROSITE" id="PS51257">
    <property type="entry name" value="PROKAR_LIPOPROTEIN"/>
    <property type="match status" value="1"/>
</dbReference>
<dbReference type="InterPro" id="IPR050360">
    <property type="entry name" value="MFS_Sugar_Transporters"/>
</dbReference>
<evidence type="ECO:0000256" key="8">
    <source>
        <dbReference type="SAM" id="Phobius"/>
    </source>
</evidence>
<dbReference type="InterPro" id="IPR020846">
    <property type="entry name" value="MFS_dom"/>
</dbReference>
<accession>A0ABR4I3G7</accession>
<feature type="transmembrane region" description="Helical" evidence="8">
    <location>
        <begin position="378"/>
        <end position="396"/>
    </location>
</feature>
<keyword evidence="3 7" id="KW-0813">Transport</keyword>
<comment type="similarity">
    <text evidence="2 7">Belongs to the major facilitator superfamily. Sugar transporter (TC 2.A.1.1) family.</text>
</comment>
<evidence type="ECO:0000259" key="9">
    <source>
        <dbReference type="PROSITE" id="PS50850"/>
    </source>
</evidence>
<keyword evidence="5 8" id="KW-1133">Transmembrane helix</keyword>
<name>A0ABR4I3G7_9EURO</name>
<evidence type="ECO:0000256" key="5">
    <source>
        <dbReference type="ARBA" id="ARBA00022989"/>
    </source>
</evidence>
<dbReference type="Gene3D" id="1.20.1250.20">
    <property type="entry name" value="MFS general substrate transporter like domains"/>
    <property type="match status" value="1"/>
</dbReference>
<dbReference type="InterPro" id="IPR005828">
    <property type="entry name" value="MFS_sugar_transport-like"/>
</dbReference>
<feature type="transmembrane region" description="Helical" evidence="8">
    <location>
        <begin position="152"/>
        <end position="170"/>
    </location>
</feature>
<dbReference type="InterPro" id="IPR005829">
    <property type="entry name" value="Sugar_transporter_CS"/>
</dbReference>
<evidence type="ECO:0000313" key="10">
    <source>
        <dbReference type="EMBL" id="KAL2822295.1"/>
    </source>
</evidence>
<organism evidence="10 11">
    <name type="scientific">Aspergillus cavernicola</name>
    <dbReference type="NCBI Taxonomy" id="176166"/>
    <lineage>
        <taxon>Eukaryota</taxon>
        <taxon>Fungi</taxon>
        <taxon>Dikarya</taxon>
        <taxon>Ascomycota</taxon>
        <taxon>Pezizomycotina</taxon>
        <taxon>Eurotiomycetes</taxon>
        <taxon>Eurotiomycetidae</taxon>
        <taxon>Eurotiales</taxon>
        <taxon>Aspergillaceae</taxon>
        <taxon>Aspergillus</taxon>
        <taxon>Aspergillus subgen. Nidulantes</taxon>
    </lineage>
</organism>
<keyword evidence="4 8" id="KW-0812">Transmembrane</keyword>
<feature type="transmembrane region" description="Helical" evidence="8">
    <location>
        <begin position="182"/>
        <end position="204"/>
    </location>
</feature>
<evidence type="ECO:0000313" key="11">
    <source>
        <dbReference type="Proteomes" id="UP001610335"/>
    </source>
</evidence>
<feature type="transmembrane region" description="Helical" evidence="8">
    <location>
        <begin position="119"/>
        <end position="140"/>
    </location>
</feature>
<dbReference type="Pfam" id="PF00083">
    <property type="entry name" value="Sugar_tr"/>
    <property type="match status" value="1"/>
</dbReference>
<dbReference type="PANTHER" id="PTHR48022:SF26">
    <property type="entry name" value="MAJOR FACILITATOR SUPERFAMILY (MFS) PROFILE DOMAIN-CONTAINING PROTEIN-RELATED"/>
    <property type="match status" value="1"/>
</dbReference>
<gene>
    <name evidence="10" type="ORF">BDW59DRAFT_180931</name>
</gene>
<dbReference type="InterPro" id="IPR036259">
    <property type="entry name" value="MFS_trans_sf"/>
</dbReference>
<feature type="transmembrane region" description="Helical" evidence="8">
    <location>
        <begin position="278"/>
        <end position="299"/>
    </location>
</feature>
<feature type="domain" description="Major facilitator superfamily (MFS) profile" evidence="9">
    <location>
        <begin position="22"/>
        <end position="470"/>
    </location>
</feature>
<dbReference type="NCBIfam" id="TIGR00879">
    <property type="entry name" value="SP"/>
    <property type="match status" value="1"/>
</dbReference>
<dbReference type="SUPFAM" id="SSF103473">
    <property type="entry name" value="MFS general substrate transporter"/>
    <property type="match status" value="1"/>
</dbReference>
<evidence type="ECO:0000256" key="1">
    <source>
        <dbReference type="ARBA" id="ARBA00004141"/>
    </source>
</evidence>
<dbReference type="PANTHER" id="PTHR48022">
    <property type="entry name" value="PLASTIDIC GLUCOSE TRANSPORTER 4"/>
    <property type="match status" value="1"/>
</dbReference>
<keyword evidence="6 8" id="KW-0472">Membrane</keyword>
<evidence type="ECO:0000256" key="6">
    <source>
        <dbReference type="ARBA" id="ARBA00023136"/>
    </source>
</evidence>
<dbReference type="EMBL" id="JBFXLS010000059">
    <property type="protein sequence ID" value="KAL2822295.1"/>
    <property type="molecule type" value="Genomic_DNA"/>
</dbReference>
<dbReference type="Proteomes" id="UP001610335">
    <property type="component" value="Unassembled WGS sequence"/>
</dbReference>
<dbReference type="PRINTS" id="PR00171">
    <property type="entry name" value="SUGRTRNSPORT"/>
</dbReference>
<feature type="transmembrane region" description="Helical" evidence="8">
    <location>
        <begin position="417"/>
        <end position="439"/>
    </location>
</feature>